<evidence type="ECO:0000256" key="1">
    <source>
        <dbReference type="ARBA" id="ARBA00004141"/>
    </source>
</evidence>
<organism evidence="5 6">
    <name type="scientific">Aspergillus calidoustus</name>
    <dbReference type="NCBI Taxonomy" id="454130"/>
    <lineage>
        <taxon>Eukaryota</taxon>
        <taxon>Fungi</taxon>
        <taxon>Dikarya</taxon>
        <taxon>Ascomycota</taxon>
        <taxon>Pezizomycotina</taxon>
        <taxon>Eurotiomycetes</taxon>
        <taxon>Eurotiomycetidae</taxon>
        <taxon>Eurotiales</taxon>
        <taxon>Aspergillaceae</taxon>
        <taxon>Aspergillus</taxon>
        <taxon>Aspergillus subgen. Nidulantes</taxon>
    </lineage>
</organism>
<protein>
    <submittedName>
        <fullName evidence="5">Putative Monocarboxylate permease homologue, mch4</fullName>
    </submittedName>
</protein>
<keyword evidence="6" id="KW-1185">Reference proteome</keyword>
<reference evidence="6" key="1">
    <citation type="journal article" date="2016" name="Genome Announc.">
        <title>Draft genome sequences of fungus Aspergillus calidoustus.</title>
        <authorList>
            <person name="Horn F."/>
            <person name="Linde J."/>
            <person name="Mattern D.J."/>
            <person name="Walther G."/>
            <person name="Guthke R."/>
            <person name="Scherlach K."/>
            <person name="Martin K."/>
            <person name="Brakhage A.A."/>
            <person name="Petzke L."/>
            <person name="Valiante V."/>
        </authorList>
    </citation>
    <scope>NUCLEOTIDE SEQUENCE [LARGE SCALE GENOMIC DNA]</scope>
    <source>
        <strain evidence="6">SF006504</strain>
    </source>
</reference>
<dbReference type="AlphaFoldDB" id="A0A0U5GGC3"/>
<dbReference type="OMA" id="GSWMALT"/>
<keyword evidence="3" id="KW-0472">Membrane</keyword>
<proteinExistence type="inferred from homology"/>
<keyword evidence="3" id="KW-1133">Transmembrane helix</keyword>
<name>A0A0U5GGC3_ASPCI</name>
<dbReference type="GO" id="GO:0016020">
    <property type="term" value="C:membrane"/>
    <property type="evidence" value="ECO:0007669"/>
    <property type="project" value="UniProtKB-SubCell"/>
</dbReference>
<gene>
    <name evidence="5" type="ORF">ASPCAL13266</name>
</gene>
<evidence type="ECO:0000256" key="2">
    <source>
        <dbReference type="ARBA" id="ARBA00006727"/>
    </source>
</evidence>
<dbReference type="PANTHER" id="PTHR11360:SF230">
    <property type="entry name" value="MONOCARBOXYLATE TRANSPORTER, PUTATIVE (AFU_ORTHOLOGUE AFUA_2G12790)-RELATED"/>
    <property type="match status" value="1"/>
</dbReference>
<dbReference type="Proteomes" id="UP000054771">
    <property type="component" value="Unassembled WGS sequence"/>
</dbReference>
<dbReference type="Pfam" id="PF07690">
    <property type="entry name" value="MFS_1"/>
    <property type="match status" value="1"/>
</dbReference>
<feature type="transmembrane region" description="Helical" evidence="3">
    <location>
        <begin position="247"/>
        <end position="271"/>
    </location>
</feature>
<dbReference type="InterPro" id="IPR011701">
    <property type="entry name" value="MFS"/>
</dbReference>
<dbReference type="GO" id="GO:0022857">
    <property type="term" value="F:transmembrane transporter activity"/>
    <property type="evidence" value="ECO:0007669"/>
    <property type="project" value="InterPro"/>
</dbReference>
<feature type="transmembrane region" description="Helical" evidence="3">
    <location>
        <begin position="337"/>
        <end position="361"/>
    </location>
</feature>
<comment type="similarity">
    <text evidence="2">Belongs to the major facilitator superfamily. Monocarboxylate porter (TC 2.A.1.13) family.</text>
</comment>
<sequence length="437" mass="47211">MTSTAQLNSVELTERTDVFTARGDSPDAPTEGVSLAYPEGGREAWTCLLGSALIMFPSFGFQASIGSVQDYLSVNQLADHTVSEVGWITAVLIFLTLFMGVQIGPLFDRYGPRMLLISGSVASFASYILLAECTQYWHFMICLGVFGGSAAAVITTVAIAVLSHWFYRRRALASGLCMAGSSAGGAILPLLLRHLFPTYGWKWTIRVIAFIALVCYSAGTALVKGRLPPSPLNRATIDVRAFKSPRLGFLALAVFAFEFIIFGCAALVPTYVRYAGLAGNTQFYSLTLLNSMSLVGRVVPGFLADLVGRFNILLSLVIMTLLVMATVWIPVGSRSESTLYAVVAIFGFGSGGWISLAPVCAGQLCRTEEYGRFYSTLYSVAAFGALLTVPIGGQLLQSTTPQILIGFYSAVLVVGLTGVVLSRWAILEWKWRWKVKV</sequence>
<dbReference type="InterPro" id="IPR020846">
    <property type="entry name" value="MFS_dom"/>
</dbReference>
<feature type="transmembrane region" description="Helical" evidence="3">
    <location>
        <begin position="310"/>
        <end position="331"/>
    </location>
</feature>
<feature type="transmembrane region" description="Helical" evidence="3">
    <location>
        <begin position="405"/>
        <end position="426"/>
    </location>
</feature>
<feature type="transmembrane region" description="Helical" evidence="3">
    <location>
        <begin position="283"/>
        <end position="303"/>
    </location>
</feature>
<feature type="domain" description="Major facilitator superfamily (MFS) profile" evidence="4">
    <location>
        <begin position="43"/>
        <end position="430"/>
    </location>
</feature>
<dbReference type="Gene3D" id="1.20.1250.20">
    <property type="entry name" value="MFS general substrate transporter like domains"/>
    <property type="match status" value="1"/>
</dbReference>
<dbReference type="OrthoDB" id="6499973at2759"/>
<dbReference type="EMBL" id="CDMC01000017">
    <property type="protein sequence ID" value="CEL10141.1"/>
    <property type="molecule type" value="Genomic_DNA"/>
</dbReference>
<dbReference type="InterPro" id="IPR050327">
    <property type="entry name" value="Proton-linked_MCT"/>
</dbReference>
<dbReference type="PROSITE" id="PS50850">
    <property type="entry name" value="MFS"/>
    <property type="match status" value="1"/>
</dbReference>
<comment type="subcellular location">
    <subcellularLocation>
        <location evidence="1">Membrane</location>
        <topology evidence="1">Multi-pass membrane protein</topology>
    </subcellularLocation>
</comment>
<evidence type="ECO:0000259" key="4">
    <source>
        <dbReference type="PROSITE" id="PS50850"/>
    </source>
</evidence>
<evidence type="ECO:0000313" key="6">
    <source>
        <dbReference type="Proteomes" id="UP000054771"/>
    </source>
</evidence>
<feature type="transmembrane region" description="Helical" evidence="3">
    <location>
        <begin position="44"/>
        <end position="65"/>
    </location>
</feature>
<feature type="transmembrane region" description="Helical" evidence="3">
    <location>
        <begin position="114"/>
        <end position="130"/>
    </location>
</feature>
<feature type="transmembrane region" description="Helical" evidence="3">
    <location>
        <begin position="373"/>
        <end position="393"/>
    </location>
</feature>
<feature type="transmembrane region" description="Helical" evidence="3">
    <location>
        <begin position="171"/>
        <end position="191"/>
    </location>
</feature>
<accession>A0A0U5GGC3</accession>
<feature type="transmembrane region" description="Helical" evidence="3">
    <location>
        <begin position="85"/>
        <end position="107"/>
    </location>
</feature>
<evidence type="ECO:0000313" key="5">
    <source>
        <dbReference type="EMBL" id="CEL10141.1"/>
    </source>
</evidence>
<feature type="transmembrane region" description="Helical" evidence="3">
    <location>
        <begin position="203"/>
        <end position="227"/>
    </location>
</feature>
<dbReference type="PANTHER" id="PTHR11360">
    <property type="entry name" value="MONOCARBOXYLATE TRANSPORTER"/>
    <property type="match status" value="1"/>
</dbReference>
<feature type="transmembrane region" description="Helical" evidence="3">
    <location>
        <begin position="136"/>
        <end position="162"/>
    </location>
</feature>
<evidence type="ECO:0000256" key="3">
    <source>
        <dbReference type="SAM" id="Phobius"/>
    </source>
</evidence>
<dbReference type="InterPro" id="IPR036259">
    <property type="entry name" value="MFS_trans_sf"/>
</dbReference>
<keyword evidence="3" id="KW-0812">Transmembrane</keyword>
<dbReference type="SUPFAM" id="SSF103473">
    <property type="entry name" value="MFS general substrate transporter"/>
    <property type="match status" value="1"/>
</dbReference>